<dbReference type="EMBL" id="JAPCHY010000021">
    <property type="protein sequence ID" value="MCW4474244.1"/>
    <property type="molecule type" value="Genomic_DNA"/>
</dbReference>
<keyword evidence="2" id="KW-1185">Reference proteome</keyword>
<gene>
    <name evidence="1" type="ORF">OK345_17295</name>
</gene>
<accession>A0ABT3K146</accession>
<comment type="caution">
    <text evidence="1">The sequence shown here is derived from an EMBL/GenBank/DDBJ whole genome shotgun (WGS) entry which is preliminary data.</text>
</comment>
<evidence type="ECO:0000313" key="1">
    <source>
        <dbReference type="EMBL" id="MCW4474244.1"/>
    </source>
</evidence>
<protein>
    <submittedName>
        <fullName evidence="1">Uncharacterized protein</fullName>
    </submittedName>
</protein>
<evidence type="ECO:0000313" key="2">
    <source>
        <dbReference type="Proteomes" id="UP001209922"/>
    </source>
</evidence>
<name>A0ABT3K146_9XANT</name>
<reference evidence="1 2" key="1">
    <citation type="submission" date="2022-10" db="EMBL/GenBank/DDBJ databases">
        <title>Xanthomonas sp. H13-6.</title>
        <authorList>
            <person name="Liu X."/>
            <person name="Deng Z."/>
            <person name="Jiang Y."/>
            <person name="Yu T."/>
            <person name="Ai J."/>
        </authorList>
    </citation>
    <scope>NUCLEOTIDE SEQUENCE [LARGE SCALE GENOMIC DNA]</scope>
    <source>
        <strain evidence="1 2">H13-6</strain>
    </source>
</reference>
<dbReference type="RefSeq" id="WP_265129248.1">
    <property type="nucleotide sequence ID" value="NZ_JAPCHY010000021.1"/>
</dbReference>
<proteinExistence type="predicted"/>
<organism evidence="1 2">
    <name type="scientific">Xanthomonas chitinilytica</name>
    <dbReference type="NCBI Taxonomy" id="2989819"/>
    <lineage>
        <taxon>Bacteria</taxon>
        <taxon>Pseudomonadati</taxon>
        <taxon>Pseudomonadota</taxon>
        <taxon>Gammaproteobacteria</taxon>
        <taxon>Lysobacterales</taxon>
        <taxon>Lysobacteraceae</taxon>
        <taxon>Xanthomonas</taxon>
    </lineage>
</organism>
<dbReference type="Proteomes" id="UP001209922">
    <property type="component" value="Unassembled WGS sequence"/>
</dbReference>
<sequence>MPDLMLRDVDPLLLERIRRISVARGWTQQQTVLALIEQGLFVSEHEVRSGFANPEVDALSEAIAALKALPAGSGF</sequence>